<gene>
    <name evidence="1" type="ORF">FYJ39_10675</name>
</gene>
<dbReference type="AlphaFoldDB" id="A0A7X2TCZ7"/>
<accession>A0A7X2TCZ7</accession>
<reference evidence="1 2" key="1">
    <citation type="submission" date="2019-08" db="EMBL/GenBank/DDBJ databases">
        <title>In-depth cultivation of the pig gut microbiome towards novel bacterial diversity and tailored functional studies.</title>
        <authorList>
            <person name="Wylensek D."/>
            <person name="Hitch T.C.A."/>
            <person name="Clavel T."/>
        </authorList>
    </citation>
    <scope>NUCLEOTIDE SEQUENCE [LARGE SCALE GENOMIC DNA]</scope>
    <source>
        <strain evidence="1 2">WCA-389-WT-23D1</strain>
    </source>
</reference>
<dbReference type="EMBL" id="VUMD01000008">
    <property type="protein sequence ID" value="MSS37030.1"/>
    <property type="molecule type" value="Genomic_DNA"/>
</dbReference>
<proteinExistence type="predicted"/>
<evidence type="ECO:0000313" key="2">
    <source>
        <dbReference type="Proteomes" id="UP000429958"/>
    </source>
</evidence>
<protein>
    <submittedName>
        <fullName evidence="1">Uncharacterized protein</fullName>
    </submittedName>
</protein>
<keyword evidence="2" id="KW-1185">Reference proteome</keyword>
<evidence type="ECO:0000313" key="1">
    <source>
        <dbReference type="EMBL" id="MSS37030.1"/>
    </source>
</evidence>
<sequence length="121" mass="14237">MEHYNRGSEWRRWDLHIHTPETQKNDQYQGETVEKKWDKYYKDINDYIGDGTDPLKNIAVLGITDYMSIKNYKKVIKDDRLPKSVKMVIPNVEMRIAPIAKNSPINIHCLFNPCIADQLES</sequence>
<organism evidence="1 2">
    <name type="scientific">Clostridium porci</name>
    <dbReference type="NCBI Taxonomy" id="2605778"/>
    <lineage>
        <taxon>Bacteria</taxon>
        <taxon>Bacillati</taxon>
        <taxon>Bacillota</taxon>
        <taxon>Clostridia</taxon>
        <taxon>Eubacteriales</taxon>
        <taxon>Clostridiaceae</taxon>
        <taxon>Clostridium</taxon>
    </lineage>
</organism>
<dbReference type="Proteomes" id="UP000429958">
    <property type="component" value="Unassembled WGS sequence"/>
</dbReference>
<dbReference type="RefSeq" id="WP_154472465.1">
    <property type="nucleotide sequence ID" value="NZ_VUMD01000008.1"/>
</dbReference>
<comment type="caution">
    <text evidence="1">The sequence shown here is derived from an EMBL/GenBank/DDBJ whole genome shotgun (WGS) entry which is preliminary data.</text>
</comment>
<name>A0A7X2TCZ7_9CLOT</name>